<gene>
    <name evidence="2" type="ORF">FSO04_36080</name>
</gene>
<dbReference type="RefSeq" id="WP_154566281.1">
    <property type="nucleotide sequence ID" value="NZ_VOSW01000099.1"/>
</dbReference>
<dbReference type="Proteomes" id="UP000463700">
    <property type="component" value="Unassembled WGS sequence"/>
</dbReference>
<feature type="region of interest" description="Disordered" evidence="1">
    <location>
        <begin position="42"/>
        <end position="63"/>
    </location>
</feature>
<evidence type="ECO:0000313" key="2">
    <source>
        <dbReference type="EMBL" id="KAE8755105.1"/>
    </source>
</evidence>
<dbReference type="EMBL" id="VOSW01000099">
    <property type="protein sequence ID" value="KAE8755105.1"/>
    <property type="molecule type" value="Genomic_DNA"/>
</dbReference>
<sequence>MKNIWTYSTVENGLLSNNACDVVGGPGEVVYAVTDQGISSSVDQGKRWNTEAERQGDNTGETDVCGFTYTTGFPGKQSK</sequence>
<dbReference type="AlphaFoldDB" id="A0A6N6W3E6"/>
<name>A0A6N6W3E6_9BURK</name>
<protein>
    <submittedName>
        <fullName evidence="2">Uncharacterized protein</fullName>
    </submittedName>
</protein>
<proteinExistence type="predicted"/>
<organism evidence="2 3">
    <name type="scientific">Paraburkholderia madseniana</name>
    <dbReference type="NCBI Taxonomy" id="2599607"/>
    <lineage>
        <taxon>Bacteria</taxon>
        <taxon>Pseudomonadati</taxon>
        <taxon>Pseudomonadota</taxon>
        <taxon>Betaproteobacteria</taxon>
        <taxon>Burkholderiales</taxon>
        <taxon>Burkholderiaceae</taxon>
        <taxon>Paraburkholderia</taxon>
    </lineage>
</organism>
<accession>A0A6N6W3E6</accession>
<reference evidence="2 3" key="1">
    <citation type="journal article" date="2020" name="Int. J. Syst. Evol. Microbiol.">
        <title>Paraburkholderia madseniana sp. nov., a phenolic acid-degrading bacterium isolated from acidic forest soil.</title>
        <authorList>
            <person name="Wilhelm R.C."/>
            <person name="Murphy S.J.L."/>
            <person name="Feriancek N.M."/>
            <person name="Karasz D.C."/>
            <person name="DeRito C.M."/>
            <person name="Newman J.D."/>
            <person name="Buckley D.H."/>
        </authorList>
    </citation>
    <scope>NUCLEOTIDE SEQUENCE [LARGE SCALE GENOMIC DNA]</scope>
    <source>
        <strain evidence="2 3">RP11</strain>
    </source>
</reference>
<evidence type="ECO:0000256" key="1">
    <source>
        <dbReference type="SAM" id="MobiDB-lite"/>
    </source>
</evidence>
<evidence type="ECO:0000313" key="3">
    <source>
        <dbReference type="Proteomes" id="UP000463700"/>
    </source>
</evidence>
<comment type="caution">
    <text evidence="2">The sequence shown here is derived from an EMBL/GenBank/DDBJ whole genome shotgun (WGS) entry which is preliminary data.</text>
</comment>
<feature type="compositionally biased region" description="Basic and acidic residues" evidence="1">
    <location>
        <begin position="44"/>
        <end position="56"/>
    </location>
</feature>